<dbReference type="GO" id="GO:0004888">
    <property type="term" value="F:transmembrane signaling receptor activity"/>
    <property type="evidence" value="ECO:0000318"/>
    <property type="project" value="GO_Central"/>
</dbReference>
<gene>
    <name evidence="8" type="primary">LOC103277838</name>
</gene>
<dbReference type="InParanoid" id="G1KDY8"/>
<dbReference type="PROSITE" id="PS50835">
    <property type="entry name" value="IG_LIKE"/>
    <property type="match status" value="1"/>
</dbReference>
<dbReference type="GeneID" id="103277838"/>
<dbReference type="GeneTree" id="ENSGT00940000154332"/>
<dbReference type="Gene3D" id="2.60.40.10">
    <property type="entry name" value="Immunoglobulins"/>
    <property type="match status" value="1"/>
</dbReference>
<dbReference type="InterPro" id="IPR013783">
    <property type="entry name" value="Ig-like_fold"/>
</dbReference>
<keyword evidence="5" id="KW-1015">Disulfide bond</keyword>
<dbReference type="Pfam" id="PF07686">
    <property type="entry name" value="V-set"/>
    <property type="match status" value="1"/>
</dbReference>
<accession>G1KDY8</accession>
<reference evidence="8" key="2">
    <citation type="submission" date="2025-08" db="UniProtKB">
        <authorList>
            <consortium name="Ensembl"/>
        </authorList>
    </citation>
    <scope>IDENTIFICATION</scope>
</reference>
<evidence type="ECO:0000256" key="3">
    <source>
        <dbReference type="ARBA" id="ARBA00022729"/>
    </source>
</evidence>
<evidence type="ECO:0000256" key="5">
    <source>
        <dbReference type="ARBA" id="ARBA00023157"/>
    </source>
</evidence>
<evidence type="ECO:0000259" key="7">
    <source>
        <dbReference type="PROSITE" id="PS50835"/>
    </source>
</evidence>
<dbReference type="OrthoDB" id="8920197at2759"/>
<dbReference type="eggNOG" id="ENOG502S7MA">
    <property type="taxonomic scope" value="Eukaryota"/>
</dbReference>
<evidence type="ECO:0000256" key="6">
    <source>
        <dbReference type="SAM" id="SignalP"/>
    </source>
</evidence>
<organism evidence="8 9">
    <name type="scientific">Anolis carolinensis</name>
    <name type="common">Green anole</name>
    <name type="synonym">American chameleon</name>
    <dbReference type="NCBI Taxonomy" id="28377"/>
    <lineage>
        <taxon>Eukaryota</taxon>
        <taxon>Metazoa</taxon>
        <taxon>Chordata</taxon>
        <taxon>Craniata</taxon>
        <taxon>Vertebrata</taxon>
        <taxon>Euteleostomi</taxon>
        <taxon>Lepidosauria</taxon>
        <taxon>Squamata</taxon>
        <taxon>Bifurcata</taxon>
        <taxon>Unidentata</taxon>
        <taxon>Episquamata</taxon>
        <taxon>Toxicofera</taxon>
        <taxon>Iguania</taxon>
        <taxon>Dactyloidae</taxon>
        <taxon>Anolis</taxon>
    </lineage>
</organism>
<dbReference type="FunFam" id="2.60.40.10:FF:000370">
    <property type="entry name" value="CMRF35-like molecule 1"/>
    <property type="match status" value="1"/>
</dbReference>
<evidence type="ECO:0000256" key="1">
    <source>
        <dbReference type="ARBA" id="ARBA00004370"/>
    </source>
</evidence>
<evidence type="ECO:0000256" key="4">
    <source>
        <dbReference type="ARBA" id="ARBA00023136"/>
    </source>
</evidence>
<feature type="domain" description="Ig-like" evidence="7">
    <location>
        <begin position="35"/>
        <end position="120"/>
    </location>
</feature>
<dbReference type="InterPro" id="IPR036179">
    <property type="entry name" value="Ig-like_dom_sf"/>
</dbReference>
<reference evidence="8 9" key="1">
    <citation type="submission" date="2009-12" db="EMBL/GenBank/DDBJ databases">
        <title>The Genome Sequence of Anolis carolinensis (Green Anole Lizard).</title>
        <authorList>
            <consortium name="The Genome Sequencing Platform"/>
            <person name="Di Palma F."/>
            <person name="Alfoldi J."/>
            <person name="Heiman D."/>
            <person name="Young S."/>
            <person name="Grabherr M."/>
            <person name="Johnson J."/>
            <person name="Lander E.S."/>
            <person name="Lindblad-Toh K."/>
        </authorList>
    </citation>
    <scope>NUCLEOTIDE SEQUENCE [LARGE SCALE GENOMIC DNA]</scope>
    <source>
        <strain evidence="8 9">JBL SC #1</strain>
    </source>
</reference>
<dbReference type="PANTHER" id="PTHR11860">
    <property type="entry name" value="POLYMERIC-IMMUNOGLOBULIN RECEPTOR"/>
    <property type="match status" value="1"/>
</dbReference>
<keyword evidence="3 6" id="KW-0732">Signal</keyword>
<dbReference type="GO" id="GO:0005886">
    <property type="term" value="C:plasma membrane"/>
    <property type="evidence" value="ECO:0000318"/>
    <property type="project" value="GO_Central"/>
</dbReference>
<dbReference type="Bgee" id="ENSACAG00000005375">
    <property type="expression patterns" value="Expressed in adrenal gland and 6 other cell types or tissues"/>
</dbReference>
<dbReference type="PANTHER" id="PTHR11860:SF87">
    <property type="entry name" value="CMRF35-LIKE MOLECULE 8"/>
    <property type="match status" value="1"/>
</dbReference>
<comment type="subcellular location">
    <subcellularLocation>
        <location evidence="1">Membrane</location>
    </subcellularLocation>
</comment>
<dbReference type="InterPro" id="IPR050671">
    <property type="entry name" value="CD300_family_receptors"/>
</dbReference>
<dbReference type="AlphaFoldDB" id="G1KDY8"/>
<dbReference type="SUPFAM" id="SSF48726">
    <property type="entry name" value="Immunoglobulin"/>
    <property type="match status" value="1"/>
</dbReference>
<evidence type="ECO:0000313" key="9">
    <source>
        <dbReference type="Proteomes" id="UP000001646"/>
    </source>
</evidence>
<evidence type="ECO:0000313" key="8">
    <source>
        <dbReference type="Ensembl" id="ENSACAP00000005232.3"/>
    </source>
</evidence>
<dbReference type="InterPro" id="IPR007110">
    <property type="entry name" value="Ig-like_dom"/>
</dbReference>
<dbReference type="InterPro" id="IPR003599">
    <property type="entry name" value="Ig_sub"/>
</dbReference>
<dbReference type="InterPro" id="IPR013106">
    <property type="entry name" value="Ig_V-set"/>
</dbReference>
<sequence>MDSLLQWHLIAGVLFLLTGFTSALVGPEKVSGFLGNPLSLVCKYEEQFKNNIKCWCKGAQWSSCMNIVKTDGTEQAVRNGRTIIKDNHTNVEFTVTLENLTEKDAGKYWCVIEKIGADIGFPLSIEVLTASAVNASLDDEGDLPTVNIIHQMTSTTRPQDTAHFMRIFNCEFCCFIFVITTGEGVLQRSAKAKEEDLETRINILK</sequence>
<protein>
    <recommendedName>
        <fullName evidence="7">Ig-like domain-containing protein</fullName>
    </recommendedName>
</protein>
<proteinExistence type="predicted"/>
<feature type="chain" id="PRO_5032542474" description="Ig-like domain-containing protein" evidence="6">
    <location>
        <begin position="24"/>
        <end position="205"/>
    </location>
</feature>
<keyword evidence="4" id="KW-0472">Membrane</keyword>
<dbReference type="HOGENOM" id="CLU_051023_4_2_1"/>
<reference evidence="8" key="3">
    <citation type="submission" date="2025-09" db="UniProtKB">
        <authorList>
            <consortium name="Ensembl"/>
        </authorList>
    </citation>
    <scope>IDENTIFICATION</scope>
</reference>
<dbReference type="CDD" id="cd05716">
    <property type="entry name" value="IgV_pIgR_like"/>
    <property type="match status" value="1"/>
</dbReference>
<keyword evidence="2" id="KW-0812">Transmembrane</keyword>
<dbReference type="Proteomes" id="UP000001646">
    <property type="component" value="Chromosome 2"/>
</dbReference>
<keyword evidence="9" id="KW-1185">Reference proteome</keyword>
<dbReference type="Ensembl" id="ENSACAT00000005349.4">
    <property type="protein sequence ID" value="ENSACAP00000005232.3"/>
    <property type="gene ID" value="ENSACAG00000005375.4"/>
</dbReference>
<feature type="signal peptide" evidence="6">
    <location>
        <begin position="1"/>
        <end position="23"/>
    </location>
</feature>
<name>G1KDY8_ANOCA</name>
<dbReference type="GO" id="GO:0007165">
    <property type="term" value="P:signal transduction"/>
    <property type="evidence" value="ECO:0000318"/>
    <property type="project" value="GO_Central"/>
</dbReference>
<dbReference type="SMART" id="SM00409">
    <property type="entry name" value="IG"/>
    <property type="match status" value="1"/>
</dbReference>
<evidence type="ECO:0000256" key="2">
    <source>
        <dbReference type="ARBA" id="ARBA00022692"/>
    </source>
</evidence>